<accession>A0A0F9W5S6</accession>
<evidence type="ECO:0000313" key="1">
    <source>
        <dbReference type="EMBL" id="KKN73363.1"/>
    </source>
</evidence>
<sequence length="196" mass="22364">MSATPRQDKRDHSEVVGKLLELEPKINVLLDEVALYLERAPAEAVTIDLQRLGDLVLAMDNIKIQCEEGRKAVNRIAHKVHDHFCREIVDAEEVPYRHPNATFTPHVDSEFSIKNADALFSHLQIAQGLSQKEAYDRFVELAQKKSERKKLCQSYLEDGQPLPDGMKGFSWAKVIIRRKRRKGNGGEEDRGSEDEF</sequence>
<name>A0A0F9W5S6_9ZZZZ</name>
<protein>
    <submittedName>
        <fullName evidence="1">Uncharacterized protein</fullName>
    </submittedName>
</protein>
<gene>
    <name evidence="1" type="ORF">LCGC14_0401760</name>
</gene>
<comment type="caution">
    <text evidence="1">The sequence shown here is derived from an EMBL/GenBank/DDBJ whole genome shotgun (WGS) entry which is preliminary data.</text>
</comment>
<proteinExistence type="predicted"/>
<dbReference type="AlphaFoldDB" id="A0A0F9W5S6"/>
<reference evidence="1" key="1">
    <citation type="journal article" date="2015" name="Nature">
        <title>Complex archaea that bridge the gap between prokaryotes and eukaryotes.</title>
        <authorList>
            <person name="Spang A."/>
            <person name="Saw J.H."/>
            <person name="Jorgensen S.L."/>
            <person name="Zaremba-Niedzwiedzka K."/>
            <person name="Martijn J."/>
            <person name="Lind A.E."/>
            <person name="van Eijk R."/>
            <person name="Schleper C."/>
            <person name="Guy L."/>
            <person name="Ettema T.J."/>
        </authorList>
    </citation>
    <scope>NUCLEOTIDE SEQUENCE</scope>
</reference>
<organism evidence="1">
    <name type="scientific">marine sediment metagenome</name>
    <dbReference type="NCBI Taxonomy" id="412755"/>
    <lineage>
        <taxon>unclassified sequences</taxon>
        <taxon>metagenomes</taxon>
        <taxon>ecological metagenomes</taxon>
    </lineage>
</organism>
<dbReference type="EMBL" id="LAZR01000345">
    <property type="protein sequence ID" value="KKN73363.1"/>
    <property type="molecule type" value="Genomic_DNA"/>
</dbReference>